<evidence type="ECO:0000256" key="9">
    <source>
        <dbReference type="ARBA" id="ARBA00022692"/>
    </source>
</evidence>
<comment type="similarity">
    <text evidence="5">Belongs to the alphaherpesvirinae glycoprotein I family.</text>
</comment>
<dbReference type="GO" id="GO:0044178">
    <property type="term" value="C:host cell Golgi membrane"/>
    <property type="evidence" value="ECO:0007669"/>
    <property type="project" value="UniProtKB-SubCell"/>
</dbReference>
<dbReference type="GO" id="GO:0043657">
    <property type="term" value="C:host cell"/>
    <property type="evidence" value="ECO:0007669"/>
    <property type="project" value="InterPro"/>
</dbReference>
<dbReference type="Pfam" id="PF01688">
    <property type="entry name" value="Herpes_gI"/>
    <property type="match status" value="1"/>
</dbReference>
<dbReference type="RefSeq" id="NP_077481.1">
    <property type="nucleotide sequence ID" value="NC_002686.2"/>
</dbReference>
<organismHost>
    <name type="scientific">Chlorocebus aethiops</name>
    <name type="common">Green monkey</name>
    <name type="synonym">Cercopithecus aethiops</name>
    <dbReference type="NCBI Taxonomy" id="9534"/>
</organismHost>
<evidence type="ECO:0000256" key="14">
    <source>
        <dbReference type="ARBA" id="ARBA00023081"/>
    </source>
</evidence>
<dbReference type="EMBL" id="AF275348">
    <property type="protein sequence ID" value="AAG27242.1"/>
    <property type="molecule type" value="Genomic_DNA"/>
</dbReference>
<keyword evidence="13" id="KW-0261">Viral envelope protein</keyword>
<keyword evidence="12" id="KW-1043">Host membrane</keyword>
<evidence type="ECO:0000256" key="7">
    <source>
        <dbReference type="ARBA" id="ARBA00022511"/>
    </source>
</evidence>
<organism evidence="20 21">
    <name type="scientific">Cercopithecine herpesvirus 9 (strain DHV)</name>
    <name type="common">CeHV-9</name>
    <name type="synonym">Simian varicella virus</name>
    <dbReference type="NCBI Taxonomy" id="36348"/>
    <lineage>
        <taxon>Viruses</taxon>
        <taxon>Duplodnaviria</taxon>
        <taxon>Heunggongvirae</taxon>
        <taxon>Peploviricota</taxon>
        <taxon>Herviviricetes</taxon>
        <taxon>Herpesvirales</taxon>
        <taxon>Orthoherpesviridae</taxon>
        <taxon>Alphaherpesvirinae</taxon>
        <taxon>Varicellovirus</taxon>
        <taxon>Varicellovirus cercopithecinealpha9</taxon>
    </lineage>
</organism>
<dbReference type="Proteomes" id="UP000159358">
    <property type="component" value="Segment"/>
</dbReference>
<evidence type="ECO:0000313" key="20">
    <source>
        <dbReference type="EMBL" id="AAG27242.1"/>
    </source>
</evidence>
<evidence type="ECO:0000313" key="21">
    <source>
        <dbReference type="Proteomes" id="UP000159358"/>
    </source>
</evidence>
<evidence type="ECO:0000256" key="10">
    <source>
        <dbReference type="ARBA" id="ARBA00022812"/>
    </source>
</evidence>
<name>Q77LR6_CHV9D</name>
<keyword evidence="10" id="KW-1040">Host Golgi apparatus</keyword>
<evidence type="ECO:0000256" key="19">
    <source>
        <dbReference type="SAM" id="Phobius"/>
    </source>
</evidence>
<evidence type="ECO:0000256" key="13">
    <source>
        <dbReference type="ARBA" id="ARBA00022879"/>
    </source>
</evidence>
<comment type="function">
    <text evidence="17">In epithelial cells, the heterodimer gE/gI is required for the cell-to-cell spread of the virus, by sorting nascent virions to cell junctions. Once the virus reaches the cell junctions, virus particles can spread to adjacent cells extremely rapidly through interactions with cellular receptors that accumulate at these junctions. Implicated in basolateral spread in polarized cells. In neuronal cells, gE/gI is essential for the anterograde spread of the infection throughout the host nervous system. Together with US9, the heterodimer gE/gI is involved in the sorting and transport of viral structural components toward axon tips.</text>
</comment>
<reference evidence="20 21" key="1">
    <citation type="journal article" date="2001" name="Virology">
        <title>The DNA sequence of the simian varicella virus genome.</title>
        <authorList>
            <person name="Gray W.L."/>
            <person name="Starnes H.B."/>
            <person name="White M.W."/>
            <person name="Mahalingam R."/>
        </authorList>
    </citation>
    <scope>NUCLEOTIDE SEQUENCE [LARGE SCALE GENOMIC DNA]</scope>
</reference>
<dbReference type="GO" id="GO:0044156">
    <property type="term" value="C:host cell junction"/>
    <property type="evidence" value="ECO:0007669"/>
    <property type="project" value="UniProtKB-SubCell"/>
</dbReference>
<evidence type="ECO:0000256" key="1">
    <source>
        <dbReference type="ARBA" id="ARBA00004244"/>
    </source>
</evidence>
<comment type="subcellular location">
    <subcellularLocation>
        <location evidence="1">Host Golgi apparatus membrane</location>
        <topology evidence="1">Single-pass type I membrane protein</topology>
    </subcellularLocation>
    <subcellularLocation>
        <location evidence="2">Host cell junction</location>
    </subcellularLocation>
    <subcellularLocation>
        <location evidence="4">Host cell membrane</location>
        <topology evidence="4">Single-pass type I membrane protein</topology>
    </subcellularLocation>
    <subcellularLocation>
        <location evidence="3">Virion membrane</location>
        <topology evidence="3">Single-pass membrane protein</topology>
    </subcellularLocation>
</comment>
<protein>
    <recommendedName>
        <fullName evidence="6">Envelope glycoprotein I</fullName>
    </recommendedName>
</protein>
<evidence type="ECO:0000256" key="2">
    <source>
        <dbReference type="ARBA" id="ARBA00004315"/>
    </source>
</evidence>
<feature type="transmembrane region" description="Helical" evidence="19">
    <location>
        <begin position="268"/>
        <end position="294"/>
    </location>
</feature>
<evidence type="ECO:0000256" key="18">
    <source>
        <dbReference type="SAM" id="MobiDB-lite"/>
    </source>
</evidence>
<feature type="compositionally biased region" description="Basic and acidic residues" evidence="18">
    <location>
        <begin position="310"/>
        <end position="324"/>
    </location>
</feature>
<keyword evidence="8" id="KW-0597">Phosphoprotein</keyword>
<dbReference type="KEGG" id="vg:920526"/>
<keyword evidence="11" id="KW-0946">Virion</keyword>
<dbReference type="InterPro" id="IPR002874">
    <property type="entry name" value="Herpes_gI"/>
</dbReference>
<feature type="region of interest" description="Disordered" evidence="18">
    <location>
        <begin position="303"/>
        <end position="324"/>
    </location>
</feature>
<evidence type="ECO:0000256" key="11">
    <source>
        <dbReference type="ARBA" id="ARBA00022844"/>
    </source>
</evidence>
<proteinExistence type="inferred from homology"/>
<keyword evidence="16" id="KW-0325">Glycoprotein</keyword>
<keyword evidence="21" id="KW-1185">Reference proteome</keyword>
<evidence type="ECO:0000256" key="16">
    <source>
        <dbReference type="ARBA" id="ARBA00023180"/>
    </source>
</evidence>
<feature type="transmembrane region" description="Helical" evidence="19">
    <location>
        <begin position="12"/>
        <end position="30"/>
    </location>
</feature>
<evidence type="ECO:0000256" key="15">
    <source>
        <dbReference type="ARBA" id="ARBA00023136"/>
    </source>
</evidence>
<evidence type="ECO:0000256" key="4">
    <source>
        <dbReference type="ARBA" id="ARBA00004402"/>
    </source>
</evidence>
<sequence length="353" mass="40471">MLLWYTTASIMRYLMVFMLFGIQCAAAIIYRGNYISLYVNSSATSIFLKGNNNDASIRGRFLFIGDQFPVTNTYNVTVELLHVNQTTLCLQPLYRVMYGECPRIRTGAIIACRVKRSWHYENATQLTDPNVEIIFKMNNTKVEDAGIYLLVVQLDYTSLFDIFFVSLNVYPKQDTSNEDVNYFPPVYSPSHILNTFKICHKFPVHNGMEQSILQHIVTSDVDTETENLSWQKDDLGSTQKPRKNFNPDVKVNVTHETRKTLMESSADVFMIAVPITASLLVILAIIIVVTVGIYRRRSSEKRKIYRPKRTKEQASTEKRERSESDVLLEAAVARLETIQEENPPHSVINPFTK</sequence>
<keyword evidence="19" id="KW-1133">Transmembrane helix</keyword>
<keyword evidence="15 19" id="KW-0472">Membrane</keyword>
<keyword evidence="7" id="KW-1032">Host cell membrane</keyword>
<dbReference type="GO" id="GO:0055036">
    <property type="term" value="C:virion membrane"/>
    <property type="evidence" value="ECO:0007669"/>
    <property type="project" value="UniProtKB-SubCell"/>
</dbReference>
<evidence type="ECO:0000256" key="5">
    <source>
        <dbReference type="ARBA" id="ARBA00005825"/>
    </source>
</evidence>
<evidence type="ECO:0000256" key="3">
    <source>
        <dbReference type="ARBA" id="ARBA00004381"/>
    </source>
</evidence>
<evidence type="ECO:0000256" key="8">
    <source>
        <dbReference type="ARBA" id="ARBA00022553"/>
    </source>
</evidence>
<dbReference type="GeneID" id="920526"/>
<dbReference type="GO" id="GO:0019031">
    <property type="term" value="C:viral envelope"/>
    <property type="evidence" value="ECO:0007669"/>
    <property type="project" value="UniProtKB-KW"/>
</dbReference>
<accession>Q77LR6</accession>
<evidence type="ECO:0000256" key="6">
    <source>
        <dbReference type="ARBA" id="ARBA00013983"/>
    </source>
</evidence>
<evidence type="ECO:0000256" key="12">
    <source>
        <dbReference type="ARBA" id="ARBA00022870"/>
    </source>
</evidence>
<keyword evidence="9 19" id="KW-0812">Transmembrane</keyword>
<keyword evidence="14" id="KW-1031">Host cell junction</keyword>
<evidence type="ECO:0000256" key="17">
    <source>
        <dbReference type="ARBA" id="ARBA00025134"/>
    </source>
</evidence>